<sequence length="118" mass="13832">MNPTDIVTLYKFGKVAEDLWNEAWHGGKEDFGSVLIQDSNSRLWKVKVRFTGYRKRYLKIKLESHGSLKIRASADNYKPGEYLRITPDEWHVFALLAKDNNERELYACARSIIDRLVR</sequence>
<comment type="caution">
    <text evidence="1">The sequence shown here is derived from an EMBL/GenBank/DDBJ whole genome shotgun (WGS) entry which is preliminary data.</text>
</comment>
<evidence type="ECO:0000313" key="2">
    <source>
        <dbReference type="Proteomes" id="UP001576774"/>
    </source>
</evidence>
<evidence type="ECO:0000313" key="1">
    <source>
        <dbReference type="EMBL" id="MFB2880476.1"/>
    </source>
</evidence>
<gene>
    <name evidence="1" type="ORF">ACE1CC_26810</name>
</gene>
<proteinExistence type="predicted"/>
<organism evidence="1 2">
    <name type="scientific">Floridaenema aerugineum BLCC-F46</name>
    <dbReference type="NCBI Taxonomy" id="3153654"/>
    <lineage>
        <taxon>Bacteria</taxon>
        <taxon>Bacillati</taxon>
        <taxon>Cyanobacteriota</taxon>
        <taxon>Cyanophyceae</taxon>
        <taxon>Oscillatoriophycideae</taxon>
        <taxon>Aerosakkonematales</taxon>
        <taxon>Aerosakkonemataceae</taxon>
        <taxon>Floridanema</taxon>
        <taxon>Floridanema aerugineum</taxon>
    </lineage>
</organism>
<protein>
    <submittedName>
        <fullName evidence="1">Uncharacterized protein</fullName>
    </submittedName>
</protein>
<reference evidence="1 2" key="1">
    <citation type="submission" date="2024-09" db="EMBL/GenBank/DDBJ databases">
        <title>Floridaenema gen nov. (Aerosakkonemataceae, Aerosakkonematales ord. nov., Cyanobacteria) from benthic tropical and subtropical fresh waters, with the description of four new species.</title>
        <authorList>
            <person name="Moretto J.A."/>
            <person name="Berthold D.E."/>
            <person name="Lefler F.W."/>
            <person name="Huang I.-S."/>
            <person name="Laughinghouse H. IV."/>
        </authorList>
    </citation>
    <scope>NUCLEOTIDE SEQUENCE [LARGE SCALE GENOMIC DNA]</scope>
    <source>
        <strain evidence="1 2">BLCC-F46</strain>
    </source>
</reference>
<dbReference type="Proteomes" id="UP001576774">
    <property type="component" value="Unassembled WGS sequence"/>
</dbReference>
<keyword evidence="2" id="KW-1185">Reference proteome</keyword>
<dbReference type="RefSeq" id="WP_413273490.1">
    <property type="nucleotide sequence ID" value="NZ_JBHFNQ010000204.1"/>
</dbReference>
<dbReference type="EMBL" id="JBHFNQ010000204">
    <property type="protein sequence ID" value="MFB2880476.1"/>
    <property type="molecule type" value="Genomic_DNA"/>
</dbReference>
<accession>A0ABV4XD78</accession>
<name>A0ABV4XD78_9CYAN</name>